<organism evidence="1 2">
    <name type="scientific">Lysobacter arenosi</name>
    <dbReference type="NCBI Taxonomy" id="2795387"/>
    <lineage>
        <taxon>Bacteria</taxon>
        <taxon>Pseudomonadati</taxon>
        <taxon>Pseudomonadota</taxon>
        <taxon>Gammaproteobacteria</taxon>
        <taxon>Lysobacterales</taxon>
        <taxon>Lysobacteraceae</taxon>
        <taxon>Lysobacter</taxon>
    </lineage>
</organism>
<reference evidence="1 2" key="1">
    <citation type="submission" date="2021-02" db="EMBL/GenBank/DDBJ databases">
        <title>Lysobacter arenosi sp. nov., isolated from soil of gangwondo yeongwol, south Korea.</title>
        <authorList>
            <person name="Kim K.R."/>
            <person name="Kim K.H."/>
            <person name="Jeon C.O."/>
        </authorList>
    </citation>
    <scope>NUCLEOTIDE SEQUENCE [LARGE SCALE GENOMIC DNA]</scope>
    <source>
        <strain evidence="1 2">R7</strain>
    </source>
</reference>
<dbReference type="RefSeq" id="WP_200604945.1">
    <property type="nucleotide sequence ID" value="NZ_CP071517.1"/>
</dbReference>
<evidence type="ECO:0000313" key="2">
    <source>
        <dbReference type="Proteomes" id="UP000663400"/>
    </source>
</evidence>
<keyword evidence="2" id="KW-1185">Reference proteome</keyword>
<dbReference type="Proteomes" id="UP000663400">
    <property type="component" value="Chromosome"/>
</dbReference>
<gene>
    <name evidence="1" type="ORF">HIV01_003395</name>
</gene>
<accession>A0ABX7RDW2</accession>
<name>A0ABX7RDW2_9GAMM</name>
<dbReference type="EMBL" id="CP071517">
    <property type="protein sequence ID" value="QSX75589.1"/>
    <property type="molecule type" value="Genomic_DNA"/>
</dbReference>
<sequence>MTIDTFHAYDDAGNRYTIHVRRTYIDTRGADGLGRRVESLRTYHLNDGGPVDRLDDDTFAIVDTGVGLRLTRSAA</sequence>
<protein>
    <submittedName>
        <fullName evidence="1">Uncharacterized protein</fullName>
    </submittedName>
</protein>
<evidence type="ECO:0000313" key="1">
    <source>
        <dbReference type="EMBL" id="QSX75589.1"/>
    </source>
</evidence>
<proteinExistence type="predicted"/>